<keyword evidence="6" id="KW-1185">Reference proteome</keyword>
<evidence type="ECO:0008006" key="7">
    <source>
        <dbReference type="Google" id="ProtNLM"/>
    </source>
</evidence>
<dbReference type="VEuPathDB" id="FungiDB:SJAG_02537"/>
<name>B6K0I1_SCHJY</name>
<evidence type="ECO:0000313" key="5">
    <source>
        <dbReference type="JaponicusDB" id="SJAG_02537"/>
    </source>
</evidence>
<feature type="transmembrane region" description="Helical" evidence="2">
    <location>
        <begin position="430"/>
        <end position="448"/>
    </location>
</feature>
<evidence type="ECO:0000256" key="2">
    <source>
        <dbReference type="SAM" id="Phobius"/>
    </source>
</evidence>
<feature type="transmembrane region" description="Helical" evidence="2">
    <location>
        <begin position="112"/>
        <end position="133"/>
    </location>
</feature>
<feature type="transmembrane region" description="Helical" evidence="2">
    <location>
        <begin position="337"/>
        <end position="358"/>
    </location>
</feature>
<evidence type="ECO:0000313" key="4">
    <source>
        <dbReference type="EMBL" id="EEB07452.1"/>
    </source>
</evidence>
<evidence type="ECO:0000256" key="3">
    <source>
        <dbReference type="SAM" id="SignalP"/>
    </source>
</evidence>
<dbReference type="SUPFAM" id="SSF103473">
    <property type="entry name" value="MFS general substrate transporter"/>
    <property type="match status" value="2"/>
</dbReference>
<feature type="transmembrane region" description="Helical" evidence="2">
    <location>
        <begin position="402"/>
        <end position="424"/>
    </location>
</feature>
<dbReference type="GeneID" id="7051165"/>
<dbReference type="EMBL" id="KE651166">
    <property type="protein sequence ID" value="EEB07452.1"/>
    <property type="molecule type" value="Genomic_DNA"/>
</dbReference>
<protein>
    <recommendedName>
        <fullName evidence="7">Membrane transporter</fullName>
    </recommendedName>
</protein>
<feature type="transmembrane region" description="Helical" evidence="2">
    <location>
        <begin position="269"/>
        <end position="289"/>
    </location>
</feature>
<dbReference type="HOGENOM" id="CLU_584164_0_0_1"/>
<feature type="compositionally biased region" description="Acidic residues" evidence="1">
    <location>
        <begin position="225"/>
        <end position="235"/>
    </location>
</feature>
<keyword evidence="3" id="KW-0732">Signal</keyword>
<feature type="signal peptide" evidence="3">
    <location>
        <begin position="1"/>
        <end position="25"/>
    </location>
</feature>
<proteinExistence type="predicted"/>
<keyword evidence="2" id="KW-1133">Transmembrane helix</keyword>
<sequence>MSSNSTHRLGLAIVTWFTIQNCCQAFVSVSCIQLIQYLLAEYHDVPRSEVGRRVAVVCAQSCILQYLLSVCSVPFHSRAMKRFGNIFTLFSTWIGFQLFFGISLFALKQTQLAKYLAYVYIFGIAITLGSLGMGPSLNTAWRNTAVQFHLGSGFTIMMSFSPFVSTFAGSFIGSGILMRWNLHALYMLTWSLHLFDGGFLLYIRKKFNECTRELMAEGALLTSKEEEEEEEEEQGNGDNAVTQPAAEHHVLVTLESDESLGENTRSTRLPVTQILILAEFFFFVLFTSFSEQFVQYELDVLSFSLVKAGFINGVQSLGALTGALYTTMYLRNASSEVLLRTTTFCFAVQMLGSVGLAWNHWGTLFSGVFSLGLALAIGPTVVNLLIVHYFSEAQSVRMLRAMAWLEGLGIFSSYMVFASVYLITSTTVPTAFFLLPFCLALVGVLISMKPAYDARQVGYV</sequence>
<reference evidence="4 6" key="1">
    <citation type="journal article" date="2011" name="Science">
        <title>Comparative functional genomics of the fission yeasts.</title>
        <authorList>
            <person name="Rhind N."/>
            <person name="Chen Z."/>
            <person name="Yassour M."/>
            <person name="Thompson D.A."/>
            <person name="Haas B.J."/>
            <person name="Habib N."/>
            <person name="Wapinski I."/>
            <person name="Roy S."/>
            <person name="Lin M.F."/>
            <person name="Heiman D.I."/>
            <person name="Young S.K."/>
            <person name="Furuya K."/>
            <person name="Guo Y."/>
            <person name="Pidoux A."/>
            <person name="Chen H.M."/>
            <person name="Robbertse B."/>
            <person name="Goldberg J.M."/>
            <person name="Aoki K."/>
            <person name="Bayne E.H."/>
            <person name="Berlin A.M."/>
            <person name="Desjardins C.A."/>
            <person name="Dobbs E."/>
            <person name="Dukaj L."/>
            <person name="Fan L."/>
            <person name="FitzGerald M.G."/>
            <person name="French C."/>
            <person name="Gujja S."/>
            <person name="Hansen K."/>
            <person name="Keifenheim D."/>
            <person name="Levin J.Z."/>
            <person name="Mosher R.A."/>
            <person name="Mueller C.A."/>
            <person name="Pfiffner J."/>
            <person name="Priest M."/>
            <person name="Russ C."/>
            <person name="Smialowska A."/>
            <person name="Swoboda P."/>
            <person name="Sykes S.M."/>
            <person name="Vaughn M."/>
            <person name="Vengrova S."/>
            <person name="Yoder R."/>
            <person name="Zeng Q."/>
            <person name="Allshire R."/>
            <person name="Baulcombe D."/>
            <person name="Birren B.W."/>
            <person name="Brown W."/>
            <person name="Ekwall K."/>
            <person name="Kellis M."/>
            <person name="Leatherwood J."/>
            <person name="Levin H."/>
            <person name="Margalit H."/>
            <person name="Martienssen R."/>
            <person name="Nieduszynski C.A."/>
            <person name="Spatafora J.W."/>
            <person name="Friedman N."/>
            <person name="Dalgaard J.Z."/>
            <person name="Baumann P."/>
            <person name="Niki H."/>
            <person name="Regev A."/>
            <person name="Nusbaum C."/>
        </authorList>
    </citation>
    <scope>NUCLEOTIDE SEQUENCE [LARGE SCALE GENOMIC DNA]</scope>
    <source>
        <strain evidence="6">yFS275 / FY16936</strain>
    </source>
</reference>
<dbReference type="Gene3D" id="1.20.1250.20">
    <property type="entry name" value="MFS general substrate transporter like domains"/>
    <property type="match status" value="1"/>
</dbReference>
<gene>
    <name evidence="5" type="primary">mug111</name>
    <name evidence="4" type="ORF">SJAG_02537</name>
</gene>
<dbReference type="InterPro" id="IPR036259">
    <property type="entry name" value="MFS_trans_sf"/>
</dbReference>
<dbReference type="RefSeq" id="XP_002173745.1">
    <property type="nucleotide sequence ID" value="XM_002173709.1"/>
</dbReference>
<evidence type="ECO:0000313" key="6">
    <source>
        <dbReference type="Proteomes" id="UP000001744"/>
    </source>
</evidence>
<dbReference type="OMA" id="SMEPIFH"/>
<accession>B6K0I1</accession>
<feature type="chain" id="PRO_5002844991" description="Membrane transporter" evidence="3">
    <location>
        <begin position="26"/>
        <end position="460"/>
    </location>
</feature>
<keyword evidence="2" id="KW-0472">Membrane</keyword>
<feature type="transmembrane region" description="Helical" evidence="2">
    <location>
        <begin position="309"/>
        <end position="330"/>
    </location>
</feature>
<dbReference type="Proteomes" id="UP000001744">
    <property type="component" value="Unassembled WGS sequence"/>
</dbReference>
<evidence type="ECO:0000256" key="1">
    <source>
        <dbReference type="SAM" id="MobiDB-lite"/>
    </source>
</evidence>
<feature type="region of interest" description="Disordered" evidence="1">
    <location>
        <begin position="221"/>
        <end position="240"/>
    </location>
</feature>
<keyword evidence="2" id="KW-0812">Transmembrane</keyword>
<organism evidence="4 6">
    <name type="scientific">Schizosaccharomyces japonicus (strain yFS275 / FY16936)</name>
    <name type="common">Fission yeast</name>
    <dbReference type="NCBI Taxonomy" id="402676"/>
    <lineage>
        <taxon>Eukaryota</taxon>
        <taxon>Fungi</taxon>
        <taxon>Dikarya</taxon>
        <taxon>Ascomycota</taxon>
        <taxon>Taphrinomycotina</taxon>
        <taxon>Schizosaccharomycetes</taxon>
        <taxon>Schizosaccharomycetales</taxon>
        <taxon>Schizosaccharomycetaceae</taxon>
        <taxon>Schizosaccharomyces</taxon>
    </lineage>
</organism>
<dbReference type="JaponicusDB" id="SJAG_02537">
    <property type="gene designation" value="mug111"/>
</dbReference>
<feature type="transmembrane region" description="Helical" evidence="2">
    <location>
        <begin position="154"/>
        <end position="178"/>
    </location>
</feature>
<feature type="transmembrane region" description="Helical" evidence="2">
    <location>
        <begin position="184"/>
        <end position="203"/>
    </location>
</feature>
<dbReference type="AlphaFoldDB" id="B6K0I1"/>
<feature type="transmembrane region" description="Helical" evidence="2">
    <location>
        <begin position="87"/>
        <end position="106"/>
    </location>
</feature>
<dbReference type="OrthoDB" id="5363795at2759"/>
<feature type="transmembrane region" description="Helical" evidence="2">
    <location>
        <begin position="364"/>
        <end position="390"/>
    </location>
</feature>